<feature type="region of interest" description="Disordered" evidence="1">
    <location>
        <begin position="195"/>
        <end position="214"/>
    </location>
</feature>
<proteinExistence type="predicted"/>
<feature type="compositionally biased region" description="Low complexity" evidence="1">
    <location>
        <begin position="232"/>
        <end position="247"/>
    </location>
</feature>
<feature type="region of interest" description="Disordered" evidence="1">
    <location>
        <begin position="1"/>
        <end position="26"/>
    </location>
</feature>
<accession>A0A642V9M2</accession>
<evidence type="ECO:0000313" key="2">
    <source>
        <dbReference type="EMBL" id="KAA8916840.1"/>
    </source>
</evidence>
<dbReference type="VEuPathDB" id="FungiDB:TRICI_000959"/>
<feature type="compositionally biased region" description="Polar residues" evidence="1">
    <location>
        <begin position="263"/>
        <end position="279"/>
    </location>
</feature>
<gene>
    <name evidence="2" type="ORF">TRICI_000959</name>
</gene>
<keyword evidence="3" id="KW-1185">Reference proteome</keyword>
<dbReference type="AlphaFoldDB" id="A0A642V9M2"/>
<name>A0A642V9M2_9ASCO</name>
<sequence length="468" mass="53423">MVDRRSLVVPSTNGHGDTDHCWNSGSDKNDGIKEPFMPDFEPTDYKSVRTFLARVDILLFGPSNFSWDIVKVLLRKALKRTPIGSTWWDIEGENCKDIKDFRTKFVQYFDNKQIEDRVSLDLVKLSPKSMKVNDIMYYLEDYAEIALFSRRAFDFHRAVIFSKLIQYDGIEKLIHRSANITNMYQLVKEVSKLEEDQNLHGSPHENSKTYISDESTIVPGITRSNGSGGDQSSLKSTTNLSSSTNSDSLTRKYNINTSVLHSCSTSTTPVSSKYSLSDNENPEQPKPQSSIARKRTMGIPLKLSKLFPVFSLFSQISIDRDFPVLKDRHGDPVWVNVCLRSESNSNFISTDLVKKYDLIEKTTGYLMKLPDNYCPLQQDYLPEQSVLECVTQVTLNIPCKDGKWFNFTTELYVANFLPSGITLGQPWFDRFSPRIDSSKDTCTIDDCTFQPNYRDPVKASKKKKKVKN</sequence>
<feature type="region of interest" description="Disordered" evidence="1">
    <location>
        <begin position="219"/>
        <end position="247"/>
    </location>
</feature>
<feature type="compositionally biased region" description="Polar residues" evidence="1">
    <location>
        <begin position="9"/>
        <end position="26"/>
    </location>
</feature>
<comment type="caution">
    <text evidence="2">The sequence shown here is derived from an EMBL/GenBank/DDBJ whole genome shotgun (WGS) entry which is preliminary data.</text>
</comment>
<evidence type="ECO:0000313" key="3">
    <source>
        <dbReference type="Proteomes" id="UP000761534"/>
    </source>
</evidence>
<dbReference type="EMBL" id="SWFS01000078">
    <property type="protein sequence ID" value="KAA8916840.1"/>
    <property type="molecule type" value="Genomic_DNA"/>
</dbReference>
<evidence type="ECO:0000256" key="1">
    <source>
        <dbReference type="SAM" id="MobiDB-lite"/>
    </source>
</evidence>
<feature type="region of interest" description="Disordered" evidence="1">
    <location>
        <begin position="263"/>
        <end position="293"/>
    </location>
</feature>
<organism evidence="2 3">
    <name type="scientific">Trichomonascus ciferrii</name>
    <dbReference type="NCBI Taxonomy" id="44093"/>
    <lineage>
        <taxon>Eukaryota</taxon>
        <taxon>Fungi</taxon>
        <taxon>Dikarya</taxon>
        <taxon>Ascomycota</taxon>
        <taxon>Saccharomycotina</taxon>
        <taxon>Dipodascomycetes</taxon>
        <taxon>Dipodascales</taxon>
        <taxon>Trichomonascaceae</taxon>
        <taxon>Trichomonascus</taxon>
        <taxon>Trichomonascus ciferrii complex</taxon>
    </lineage>
</organism>
<reference evidence="2" key="1">
    <citation type="journal article" date="2019" name="G3 (Bethesda)">
        <title>Genome Assemblies of Two Rare Opportunistic Yeast Pathogens: Diutina rugosa (syn. Candida rugosa) and Trichomonascus ciferrii (syn. Candida ciferrii).</title>
        <authorList>
            <person name="Mixao V."/>
            <person name="Saus E."/>
            <person name="Hansen A.P."/>
            <person name="Lass-Florl C."/>
            <person name="Gabaldon T."/>
        </authorList>
    </citation>
    <scope>NUCLEOTIDE SEQUENCE</scope>
    <source>
        <strain evidence="2">CBS 4856</strain>
    </source>
</reference>
<protein>
    <submittedName>
        <fullName evidence="2">Uncharacterized protein</fullName>
    </submittedName>
</protein>
<dbReference type="Proteomes" id="UP000761534">
    <property type="component" value="Unassembled WGS sequence"/>
</dbReference>
<feature type="compositionally biased region" description="Basic and acidic residues" evidence="1">
    <location>
        <begin position="195"/>
        <end position="207"/>
    </location>
</feature>